<comment type="caution">
    <text evidence="1">The sequence shown here is derived from an EMBL/GenBank/DDBJ whole genome shotgun (WGS) entry which is preliminary data.</text>
</comment>
<gene>
    <name evidence="1" type="ORF">BKA05_000912</name>
</gene>
<dbReference type="Proteomes" id="UP000537326">
    <property type="component" value="Unassembled WGS sequence"/>
</dbReference>
<protein>
    <submittedName>
        <fullName evidence="1">Endogenous inhibitor of DNA gyrase (YacG/DUF329 family)</fullName>
    </submittedName>
</protein>
<organism evidence="1 2">
    <name type="scientific">Nocardioides marinus</name>
    <dbReference type="NCBI Taxonomy" id="374514"/>
    <lineage>
        <taxon>Bacteria</taxon>
        <taxon>Bacillati</taxon>
        <taxon>Actinomycetota</taxon>
        <taxon>Actinomycetes</taxon>
        <taxon>Propionibacteriales</taxon>
        <taxon>Nocardioidaceae</taxon>
        <taxon>Nocardioides</taxon>
    </lineage>
</organism>
<reference evidence="1 2" key="1">
    <citation type="submission" date="2020-07" db="EMBL/GenBank/DDBJ databases">
        <title>Sequencing the genomes of 1000 actinobacteria strains.</title>
        <authorList>
            <person name="Klenk H.-P."/>
        </authorList>
    </citation>
    <scope>NUCLEOTIDE SEQUENCE [LARGE SCALE GENOMIC DNA]</scope>
    <source>
        <strain evidence="1 2">DSM 18248</strain>
    </source>
</reference>
<evidence type="ECO:0000313" key="2">
    <source>
        <dbReference type="Proteomes" id="UP000537326"/>
    </source>
</evidence>
<dbReference type="EMBL" id="JACBZI010000001">
    <property type="protein sequence ID" value="NYI09397.1"/>
    <property type="molecule type" value="Genomic_DNA"/>
</dbReference>
<accession>A0A7Z0C2L2</accession>
<name>A0A7Z0C2L2_9ACTN</name>
<dbReference type="AlphaFoldDB" id="A0A7Z0C2L2"/>
<sequence length="121" mass="13444">MARRATDVIPDENVRAAHDDSMTRRCDNPECSQRLTWRAGRGRPPLFCSANCRKRALYAAAALVQQIDERHRALAGDITYRREREIRSELARLEWLLSAYPPSAAAAADSLGSTQSAGTDT</sequence>
<keyword evidence="2" id="KW-1185">Reference proteome</keyword>
<proteinExistence type="predicted"/>
<evidence type="ECO:0000313" key="1">
    <source>
        <dbReference type="EMBL" id="NYI09397.1"/>
    </source>
</evidence>